<evidence type="ECO:0000313" key="4">
    <source>
        <dbReference type="Proteomes" id="UP001219901"/>
    </source>
</evidence>
<feature type="transmembrane region" description="Helical" evidence="1">
    <location>
        <begin position="247"/>
        <end position="271"/>
    </location>
</feature>
<dbReference type="PANTHER" id="PTHR43471">
    <property type="entry name" value="ABC TRANSPORTER PERMEASE"/>
    <property type="match status" value="1"/>
</dbReference>
<accession>A0AAJ5ZI90</accession>
<dbReference type="GO" id="GO:0140359">
    <property type="term" value="F:ABC-type transporter activity"/>
    <property type="evidence" value="ECO:0007669"/>
    <property type="project" value="InterPro"/>
</dbReference>
<keyword evidence="4" id="KW-1185">Reference proteome</keyword>
<reference evidence="3" key="2">
    <citation type="journal article" date="2023" name="Nat. Commun.">
        <title>Cultivation of marine bacteria of the SAR202 clade.</title>
        <authorList>
            <person name="Lim Y."/>
            <person name="Seo J.H."/>
            <person name="Giovannoni S.J."/>
            <person name="Kang I."/>
            <person name="Cho J.C."/>
        </authorList>
    </citation>
    <scope>NUCLEOTIDE SEQUENCE</scope>
    <source>
        <strain evidence="3">JH1073</strain>
    </source>
</reference>
<organism evidence="3 4">
    <name type="scientific">Candidatus Lucifugimonas marina</name>
    <dbReference type="NCBI Taxonomy" id="3038979"/>
    <lineage>
        <taxon>Bacteria</taxon>
        <taxon>Bacillati</taxon>
        <taxon>Chloroflexota</taxon>
        <taxon>Dehalococcoidia</taxon>
        <taxon>SAR202 cluster</taxon>
        <taxon>Candidatus Lucifugimonadales</taxon>
        <taxon>Candidatus Lucifugimonadaceae</taxon>
        <taxon>Candidatus Lucifugimonas</taxon>
    </lineage>
</organism>
<dbReference type="Proteomes" id="UP001321249">
    <property type="component" value="Unassembled WGS sequence"/>
</dbReference>
<name>A0AAJ5ZI90_9CHLR</name>
<feature type="transmembrane region" description="Helical" evidence="1">
    <location>
        <begin position="144"/>
        <end position="167"/>
    </location>
</feature>
<proteinExistence type="predicted"/>
<evidence type="ECO:0000313" key="3">
    <source>
        <dbReference type="EMBL" id="WFG39242.1"/>
    </source>
</evidence>
<dbReference type="EMBL" id="CP046147">
    <property type="protein sequence ID" value="WFG39242.1"/>
    <property type="molecule type" value="Genomic_DNA"/>
</dbReference>
<sequence>MIDLQTVAILSQKEVRDATKSRWLLMFGVGFAVIASALSWMALSGLGSFGVAGFGRTTASMVNMVLLIVPLMGLTLGALAIASERERGALAYLMSQPVTAFEILLSKYLGVAAALIAALLVGFGISGILVVLRGGSSNAGDFLALVGLTVLLALSSLSIGFLLSAGLRRGATAIGLSVFLWLTLAFFSDLGLMGTAVTLDIGVRELLFMALANPLQVYKLATILSIKNDLEVLGPAGVYAMRTYGDALLPILMALFVVWVIAPLGVGFLIFKRRGAF</sequence>
<reference evidence="4 5" key="1">
    <citation type="submission" date="2019-11" db="EMBL/GenBank/DDBJ databases">
        <authorList>
            <person name="Cho J.-C."/>
        </authorList>
    </citation>
    <scope>NUCLEOTIDE SEQUENCE [LARGE SCALE GENOMIC DNA]</scope>
    <source>
        <strain evidence="3 4">JH1073</strain>
        <strain evidence="2 5">JH702</strain>
    </source>
</reference>
<dbReference type="Pfam" id="PF12679">
    <property type="entry name" value="ABC2_membrane_2"/>
    <property type="match status" value="1"/>
</dbReference>
<feature type="transmembrane region" description="Helical" evidence="1">
    <location>
        <begin position="173"/>
        <end position="194"/>
    </location>
</feature>
<gene>
    <name evidence="2" type="ORF">GKO46_02970</name>
    <name evidence="3" type="ORF">GKO48_06290</name>
</gene>
<evidence type="ECO:0000313" key="2">
    <source>
        <dbReference type="EMBL" id="MDG0866031.1"/>
    </source>
</evidence>
<reference evidence="4" key="3">
    <citation type="submission" date="2023-06" db="EMBL/GenBank/DDBJ databases">
        <title>Pangenomics reveal diversification of enzyme families and niche specialization in globally abundant SAR202 bacteria.</title>
        <authorList>
            <person name="Saw J.H.W."/>
        </authorList>
    </citation>
    <scope>NUCLEOTIDE SEQUENCE [LARGE SCALE GENOMIC DNA]</scope>
    <source>
        <strain evidence="4">JH1073</strain>
    </source>
</reference>
<protein>
    <submittedName>
        <fullName evidence="3">ABC transporter permease subunit</fullName>
    </submittedName>
</protein>
<keyword evidence="1" id="KW-0472">Membrane</keyword>
<keyword evidence="1" id="KW-1133">Transmembrane helix</keyword>
<feature type="transmembrane region" description="Helical" evidence="1">
    <location>
        <begin position="23"/>
        <end position="42"/>
    </location>
</feature>
<dbReference type="AlphaFoldDB" id="A0AAJ5ZI90"/>
<dbReference type="RefSeq" id="WP_342822735.1">
    <property type="nucleotide sequence ID" value="NZ_CP046146.1"/>
</dbReference>
<evidence type="ECO:0000313" key="5">
    <source>
        <dbReference type="Proteomes" id="UP001321249"/>
    </source>
</evidence>
<dbReference type="Proteomes" id="UP001219901">
    <property type="component" value="Chromosome"/>
</dbReference>
<keyword evidence="1" id="KW-0812">Transmembrane</keyword>
<dbReference type="PANTHER" id="PTHR43471:SF1">
    <property type="entry name" value="ABC TRANSPORTER PERMEASE PROTEIN NOSY-RELATED"/>
    <property type="match status" value="1"/>
</dbReference>
<dbReference type="GO" id="GO:0005886">
    <property type="term" value="C:plasma membrane"/>
    <property type="evidence" value="ECO:0007669"/>
    <property type="project" value="UniProtKB-SubCell"/>
</dbReference>
<dbReference type="EMBL" id="WMBE01000001">
    <property type="protein sequence ID" value="MDG0866031.1"/>
    <property type="molecule type" value="Genomic_DNA"/>
</dbReference>
<feature type="transmembrane region" description="Helical" evidence="1">
    <location>
        <begin position="62"/>
        <end position="82"/>
    </location>
</feature>
<feature type="transmembrane region" description="Helical" evidence="1">
    <location>
        <begin position="111"/>
        <end position="132"/>
    </location>
</feature>
<evidence type="ECO:0000256" key="1">
    <source>
        <dbReference type="SAM" id="Phobius"/>
    </source>
</evidence>